<comment type="caution">
    <text evidence="3">The sequence shown here is derived from an EMBL/GenBank/DDBJ whole genome shotgun (WGS) entry which is preliminary data.</text>
</comment>
<dbReference type="GO" id="GO:0016491">
    <property type="term" value="F:oxidoreductase activity"/>
    <property type="evidence" value="ECO:0007669"/>
    <property type="project" value="UniProtKB-KW"/>
</dbReference>
<organism evidence="3 4">
    <name type="scientific">Rhizodiscina lignyota</name>
    <dbReference type="NCBI Taxonomy" id="1504668"/>
    <lineage>
        <taxon>Eukaryota</taxon>
        <taxon>Fungi</taxon>
        <taxon>Dikarya</taxon>
        <taxon>Ascomycota</taxon>
        <taxon>Pezizomycotina</taxon>
        <taxon>Dothideomycetes</taxon>
        <taxon>Pleosporomycetidae</taxon>
        <taxon>Aulographales</taxon>
        <taxon>Rhizodiscinaceae</taxon>
        <taxon>Rhizodiscina</taxon>
    </lineage>
</organism>
<dbReference type="InterPro" id="IPR036291">
    <property type="entry name" value="NAD(P)-bd_dom_sf"/>
</dbReference>
<dbReference type="OrthoDB" id="37659at2759"/>
<name>A0A9P4IHL7_9PEZI</name>
<proteinExistence type="inferred from homology"/>
<protein>
    <submittedName>
        <fullName evidence="3">NAD(P)-binding protein</fullName>
    </submittedName>
</protein>
<sequence length="324" mass="36249">MRHAPLKTNEIGHSRKAAMTTYQVSDSDFDVLRGKTVLITGGVQGIGLATVELAHRKGANVVLGDWKEREGVELSQRLKERILFHKCDVSKWDDVVDLFEAGIAKFGIIHTVICNAGINSREFDEDKIDSKTGRLQAPNMNVLDVNLYGVVYAVKCALHYFGKWPQTKCQIVITGSVGSFIDGYDMHLYMASKTGVLGLMRGLRTWVVEKNMTINLVAPWATDTAMLRQEMRDPWGDLPLNQTSDIARALLLPAVCPEVNGKSFWVGGGEIVELEDKLHESQPIWLGKKMSENLDKGQRQIVRNWEKVILSYKNGGQGRPRSRL</sequence>
<comment type="similarity">
    <text evidence="1">Belongs to the short-chain dehydrogenases/reductases (SDR) family.</text>
</comment>
<dbReference type="PANTHER" id="PTHR43180:SF33">
    <property type="entry name" value="15-HYDROXYPROSTAGLANDIN DEHYDROGENASE [NAD(+)]-LIKE"/>
    <property type="match status" value="1"/>
</dbReference>
<dbReference type="PRINTS" id="PR00081">
    <property type="entry name" value="GDHRDH"/>
</dbReference>
<evidence type="ECO:0000256" key="1">
    <source>
        <dbReference type="ARBA" id="ARBA00006484"/>
    </source>
</evidence>
<dbReference type="SUPFAM" id="SSF51735">
    <property type="entry name" value="NAD(P)-binding Rossmann-fold domains"/>
    <property type="match status" value="1"/>
</dbReference>
<evidence type="ECO:0000313" key="3">
    <source>
        <dbReference type="EMBL" id="KAF2099802.1"/>
    </source>
</evidence>
<dbReference type="Gene3D" id="3.40.50.720">
    <property type="entry name" value="NAD(P)-binding Rossmann-like Domain"/>
    <property type="match status" value="1"/>
</dbReference>
<keyword evidence="2" id="KW-0560">Oxidoreductase</keyword>
<reference evidence="3" key="1">
    <citation type="journal article" date="2020" name="Stud. Mycol.">
        <title>101 Dothideomycetes genomes: a test case for predicting lifestyles and emergence of pathogens.</title>
        <authorList>
            <person name="Haridas S."/>
            <person name="Albert R."/>
            <person name="Binder M."/>
            <person name="Bloem J."/>
            <person name="Labutti K."/>
            <person name="Salamov A."/>
            <person name="Andreopoulos B."/>
            <person name="Baker S."/>
            <person name="Barry K."/>
            <person name="Bills G."/>
            <person name="Bluhm B."/>
            <person name="Cannon C."/>
            <person name="Castanera R."/>
            <person name="Culley D."/>
            <person name="Daum C."/>
            <person name="Ezra D."/>
            <person name="Gonzalez J."/>
            <person name="Henrissat B."/>
            <person name="Kuo A."/>
            <person name="Liang C."/>
            <person name="Lipzen A."/>
            <person name="Lutzoni F."/>
            <person name="Magnuson J."/>
            <person name="Mondo S."/>
            <person name="Nolan M."/>
            <person name="Ohm R."/>
            <person name="Pangilinan J."/>
            <person name="Park H.-J."/>
            <person name="Ramirez L."/>
            <person name="Alfaro M."/>
            <person name="Sun H."/>
            <person name="Tritt A."/>
            <person name="Yoshinaga Y."/>
            <person name="Zwiers L.-H."/>
            <person name="Turgeon B."/>
            <person name="Goodwin S."/>
            <person name="Spatafora J."/>
            <person name="Crous P."/>
            <person name="Grigoriev I."/>
        </authorList>
    </citation>
    <scope>NUCLEOTIDE SEQUENCE</scope>
    <source>
        <strain evidence="3">CBS 133067</strain>
    </source>
</reference>
<dbReference type="Proteomes" id="UP000799772">
    <property type="component" value="Unassembled WGS sequence"/>
</dbReference>
<dbReference type="EMBL" id="ML978125">
    <property type="protein sequence ID" value="KAF2099802.1"/>
    <property type="molecule type" value="Genomic_DNA"/>
</dbReference>
<dbReference type="Pfam" id="PF00106">
    <property type="entry name" value="adh_short"/>
    <property type="match status" value="1"/>
</dbReference>
<keyword evidence="4" id="KW-1185">Reference proteome</keyword>
<dbReference type="InterPro" id="IPR002347">
    <property type="entry name" value="SDR_fam"/>
</dbReference>
<dbReference type="PANTHER" id="PTHR43180">
    <property type="entry name" value="3-OXOACYL-(ACYL-CARRIER-PROTEIN) REDUCTASE (AFU_ORTHOLOGUE AFUA_6G11210)"/>
    <property type="match status" value="1"/>
</dbReference>
<dbReference type="AlphaFoldDB" id="A0A9P4IHL7"/>
<accession>A0A9P4IHL7</accession>
<evidence type="ECO:0000256" key="2">
    <source>
        <dbReference type="ARBA" id="ARBA00023002"/>
    </source>
</evidence>
<gene>
    <name evidence="3" type="ORF">NA57DRAFT_75308</name>
</gene>
<evidence type="ECO:0000313" key="4">
    <source>
        <dbReference type="Proteomes" id="UP000799772"/>
    </source>
</evidence>